<dbReference type="EMBL" id="JACMSC010000006">
    <property type="protein sequence ID" value="KAG6518618.1"/>
    <property type="molecule type" value="Genomic_DNA"/>
</dbReference>
<dbReference type="OrthoDB" id="749576at2759"/>
<accession>A0A8J5H4N6</accession>
<proteinExistence type="predicted"/>
<evidence type="ECO:0000313" key="1">
    <source>
        <dbReference type="EMBL" id="KAG6518618.1"/>
    </source>
</evidence>
<reference evidence="1 2" key="1">
    <citation type="submission" date="2020-08" db="EMBL/GenBank/DDBJ databases">
        <title>Plant Genome Project.</title>
        <authorList>
            <person name="Zhang R.-G."/>
        </authorList>
    </citation>
    <scope>NUCLEOTIDE SEQUENCE [LARGE SCALE GENOMIC DNA]</scope>
    <source>
        <tissue evidence="1">Rhizome</tissue>
    </source>
</reference>
<dbReference type="AlphaFoldDB" id="A0A8J5H4N6"/>
<sequence>MSSACRSSRCCVDAKSPVRASYKVLYKWPESDAAFAKSAAAVQSRRHELRHVGSFSSIEARAPAVVDGYSCRQLYLRSYTFTKKETVPQRTRRCMRKLKDGTAVFPIFSAAAARTIEDRSESKTVKKNKMKSALHSVFHRLLFCATKIEVAD</sequence>
<name>A0A8J5H4N6_ZINOF</name>
<gene>
    <name evidence="1" type="ORF">ZIOFF_022098</name>
</gene>
<organism evidence="1 2">
    <name type="scientific">Zingiber officinale</name>
    <name type="common">Ginger</name>
    <name type="synonym">Amomum zingiber</name>
    <dbReference type="NCBI Taxonomy" id="94328"/>
    <lineage>
        <taxon>Eukaryota</taxon>
        <taxon>Viridiplantae</taxon>
        <taxon>Streptophyta</taxon>
        <taxon>Embryophyta</taxon>
        <taxon>Tracheophyta</taxon>
        <taxon>Spermatophyta</taxon>
        <taxon>Magnoliopsida</taxon>
        <taxon>Liliopsida</taxon>
        <taxon>Zingiberales</taxon>
        <taxon>Zingiberaceae</taxon>
        <taxon>Zingiber</taxon>
    </lineage>
</organism>
<keyword evidence="2" id="KW-1185">Reference proteome</keyword>
<dbReference type="PANTHER" id="PTHR35304:SF1">
    <property type="entry name" value="OS05G0120300 PROTEIN"/>
    <property type="match status" value="1"/>
</dbReference>
<dbReference type="PANTHER" id="PTHR35304">
    <property type="entry name" value="OS05G0120300 PROTEIN-RELATED"/>
    <property type="match status" value="1"/>
</dbReference>
<protein>
    <submittedName>
        <fullName evidence="1">Uncharacterized protein</fullName>
    </submittedName>
</protein>
<evidence type="ECO:0000313" key="2">
    <source>
        <dbReference type="Proteomes" id="UP000734854"/>
    </source>
</evidence>
<comment type="caution">
    <text evidence="1">The sequence shown here is derived from an EMBL/GenBank/DDBJ whole genome shotgun (WGS) entry which is preliminary data.</text>
</comment>
<dbReference type="Proteomes" id="UP000734854">
    <property type="component" value="Unassembled WGS sequence"/>
</dbReference>